<dbReference type="UniPathway" id="UPA00193"/>
<dbReference type="InterPro" id="IPR029041">
    <property type="entry name" value="FAD-linked_oxidoreductase-like"/>
</dbReference>
<keyword evidence="4 7" id="KW-0285">Flavoprotein</keyword>
<evidence type="ECO:0000256" key="3">
    <source>
        <dbReference type="ARBA" id="ARBA00006743"/>
    </source>
</evidence>
<comment type="similarity">
    <text evidence="3 7">Belongs to the methylenetetrahydrofolate reductase family.</text>
</comment>
<dbReference type="Pfam" id="PF02219">
    <property type="entry name" value="MTHFR"/>
    <property type="match status" value="1"/>
</dbReference>
<comment type="pathway">
    <text evidence="2 7">One-carbon metabolism; tetrahydrofolate interconversion.</text>
</comment>
<evidence type="ECO:0000256" key="5">
    <source>
        <dbReference type="ARBA" id="ARBA00022827"/>
    </source>
</evidence>
<evidence type="ECO:0000256" key="7">
    <source>
        <dbReference type="RuleBase" id="RU003862"/>
    </source>
</evidence>
<gene>
    <name evidence="10" type="primary">LOC115739318</name>
</gene>
<evidence type="ECO:0000256" key="4">
    <source>
        <dbReference type="ARBA" id="ARBA00022630"/>
    </source>
</evidence>
<keyword evidence="6 7" id="KW-0560">Oxidoreductase</keyword>
<dbReference type="PANTHER" id="PTHR45754:SF3">
    <property type="entry name" value="METHYLENETETRAHYDROFOLATE REDUCTASE (NADPH)"/>
    <property type="match status" value="1"/>
</dbReference>
<dbReference type="GO" id="GO:0071949">
    <property type="term" value="F:FAD binding"/>
    <property type="evidence" value="ECO:0007669"/>
    <property type="project" value="TreeGrafter"/>
</dbReference>
<keyword evidence="9" id="KW-1185">Reference proteome</keyword>
<dbReference type="KEGG" id="rarg:115739318"/>
<reference evidence="10" key="1">
    <citation type="submission" date="2025-08" db="UniProtKB">
        <authorList>
            <consortium name="RefSeq"/>
        </authorList>
    </citation>
    <scope>IDENTIFICATION</scope>
    <source>
        <tissue evidence="10">Leaf</tissue>
    </source>
</reference>
<accession>A0A8B8P0Y4</accession>
<organism evidence="9 10">
    <name type="scientific">Rhodamnia argentea</name>
    <dbReference type="NCBI Taxonomy" id="178133"/>
    <lineage>
        <taxon>Eukaryota</taxon>
        <taxon>Viridiplantae</taxon>
        <taxon>Streptophyta</taxon>
        <taxon>Embryophyta</taxon>
        <taxon>Tracheophyta</taxon>
        <taxon>Spermatophyta</taxon>
        <taxon>Magnoliopsida</taxon>
        <taxon>eudicotyledons</taxon>
        <taxon>Gunneridae</taxon>
        <taxon>Pentapetalae</taxon>
        <taxon>rosids</taxon>
        <taxon>malvids</taxon>
        <taxon>Myrtales</taxon>
        <taxon>Myrtaceae</taxon>
        <taxon>Myrtoideae</taxon>
        <taxon>Myrteae</taxon>
        <taxon>Australasian group</taxon>
        <taxon>Rhodamnia</taxon>
    </lineage>
</organism>
<dbReference type="InterPro" id="IPR003171">
    <property type="entry name" value="Mehydrof_redctse-like"/>
</dbReference>
<dbReference type="Proteomes" id="UP000827889">
    <property type="component" value="Chromosome 10"/>
</dbReference>
<dbReference type="SUPFAM" id="SSF51730">
    <property type="entry name" value="FAD-linked oxidoreductase"/>
    <property type="match status" value="1"/>
</dbReference>
<dbReference type="GO" id="GO:0009086">
    <property type="term" value="P:methionine biosynthetic process"/>
    <property type="evidence" value="ECO:0007669"/>
    <property type="project" value="TreeGrafter"/>
</dbReference>
<dbReference type="PANTHER" id="PTHR45754">
    <property type="entry name" value="METHYLENETETRAHYDROFOLATE REDUCTASE"/>
    <property type="match status" value="1"/>
</dbReference>
<evidence type="ECO:0000313" key="9">
    <source>
        <dbReference type="Proteomes" id="UP000827889"/>
    </source>
</evidence>
<sequence>MKVVDKIREAVVACERGGEANSGRNRREAVFSLEFFTPRKASEVDHLLGLIGRLVARGPAFCDLTWRSGSLATDDLTLEVTAKMQNAVPVETMMHLACTNMPVQRIDRALERIKSDGVQNVLALRGDPPNGQDKFVPVPDGFASALELVEHIKAKYGDYFGITVAGYPEGHPDVIGSEGVASDDAYQNELAYLKRKVDAGADLIITQLFFDTDIFLKFVNNCRQVGITCPIVPGIMPIATYKGFVRMTGICKTKIPAEVSAALEPIKHNDEAVRNYGIHLGTEMCKKILASGIKTLHMYTFNKEVSALAILMNLGLIEESGVSRSLPQRHPSKVLPVEEDQHPNSGTKEAKKKF</sequence>
<evidence type="ECO:0000256" key="8">
    <source>
        <dbReference type="SAM" id="MobiDB-lite"/>
    </source>
</evidence>
<dbReference type="NCBIfam" id="TIGR00677">
    <property type="entry name" value="fadh2_euk"/>
    <property type="match status" value="1"/>
</dbReference>
<evidence type="ECO:0000256" key="2">
    <source>
        <dbReference type="ARBA" id="ARBA00004777"/>
    </source>
</evidence>
<dbReference type="GO" id="GO:0004489">
    <property type="term" value="F:methylenetetrahydrofolate reductase [NAD(P)H] activity"/>
    <property type="evidence" value="ECO:0007669"/>
    <property type="project" value="InterPro"/>
</dbReference>
<dbReference type="RefSeq" id="XP_030528214.1">
    <property type="nucleotide sequence ID" value="XM_030672354.2"/>
</dbReference>
<dbReference type="GeneID" id="115739318"/>
<dbReference type="InterPro" id="IPR004621">
    <property type="entry name" value="Fadh2_euk"/>
</dbReference>
<protein>
    <recommendedName>
        <fullName evidence="7">Methylenetetrahydrofolate reductase</fullName>
    </recommendedName>
</protein>
<dbReference type="CDD" id="cd00537">
    <property type="entry name" value="MTHFR"/>
    <property type="match status" value="1"/>
</dbReference>
<dbReference type="AlphaFoldDB" id="A0A8B8P0Y4"/>
<name>A0A8B8P0Y4_9MYRT</name>
<evidence type="ECO:0000313" key="10">
    <source>
        <dbReference type="RefSeq" id="XP_030528214.1"/>
    </source>
</evidence>
<comment type="cofactor">
    <cofactor evidence="1 7">
        <name>FAD</name>
        <dbReference type="ChEBI" id="CHEBI:57692"/>
    </cofactor>
</comment>
<keyword evidence="5 7" id="KW-0274">FAD</keyword>
<evidence type="ECO:0000256" key="6">
    <source>
        <dbReference type="ARBA" id="ARBA00023002"/>
    </source>
</evidence>
<feature type="region of interest" description="Disordered" evidence="8">
    <location>
        <begin position="325"/>
        <end position="354"/>
    </location>
</feature>
<evidence type="ECO:0000256" key="1">
    <source>
        <dbReference type="ARBA" id="ARBA00001974"/>
    </source>
</evidence>
<proteinExistence type="inferred from homology"/>
<dbReference type="GO" id="GO:0035999">
    <property type="term" value="P:tetrahydrofolate interconversion"/>
    <property type="evidence" value="ECO:0007669"/>
    <property type="project" value="UniProtKB-UniPathway"/>
</dbReference>
<dbReference type="OrthoDB" id="16284at2759"/>
<dbReference type="GO" id="GO:0005829">
    <property type="term" value="C:cytosol"/>
    <property type="evidence" value="ECO:0007669"/>
    <property type="project" value="TreeGrafter"/>
</dbReference>
<dbReference type="Gene3D" id="3.20.20.220">
    <property type="match status" value="1"/>
</dbReference>